<dbReference type="InterPro" id="IPR036927">
    <property type="entry name" value="Cyt_c_oxase-like_su1_sf"/>
</dbReference>
<feature type="non-terminal residue" evidence="2">
    <location>
        <position position="1"/>
    </location>
</feature>
<feature type="region of interest" description="Disordered" evidence="1">
    <location>
        <begin position="36"/>
        <end position="59"/>
    </location>
</feature>
<dbReference type="EMBL" id="JBHSKJ010000028">
    <property type="protein sequence ID" value="MFC5149513.1"/>
    <property type="molecule type" value="Genomic_DNA"/>
</dbReference>
<reference evidence="3" key="1">
    <citation type="journal article" date="2019" name="Int. J. Syst. Evol. Microbiol.">
        <title>The Global Catalogue of Microorganisms (GCM) 10K type strain sequencing project: providing services to taxonomists for standard genome sequencing and annotation.</title>
        <authorList>
            <consortium name="The Broad Institute Genomics Platform"/>
            <consortium name="The Broad Institute Genome Sequencing Center for Infectious Disease"/>
            <person name="Wu L."/>
            <person name="Ma J."/>
        </authorList>
    </citation>
    <scope>NUCLEOTIDE SEQUENCE [LARGE SCALE GENOMIC DNA]</scope>
    <source>
        <strain evidence="3">CGMCC 4.1641</strain>
    </source>
</reference>
<organism evidence="2 3">
    <name type="scientific">Streptomyces aureoversilis</name>
    <dbReference type="NCBI Taxonomy" id="67277"/>
    <lineage>
        <taxon>Bacteria</taxon>
        <taxon>Bacillati</taxon>
        <taxon>Actinomycetota</taxon>
        <taxon>Actinomycetes</taxon>
        <taxon>Kitasatosporales</taxon>
        <taxon>Streptomycetaceae</taxon>
        <taxon>Streptomyces</taxon>
    </lineage>
</organism>
<keyword evidence="3" id="KW-1185">Reference proteome</keyword>
<name>A0ABW0A6X0_9ACTN</name>
<sequence length="59" mass="6509">VDDPWGYGRSLEWATSCPPPRHNFLTLPRIRSESPAFDLHHPGVDAPAVETGSRKEALA</sequence>
<proteinExistence type="predicted"/>
<evidence type="ECO:0000313" key="2">
    <source>
        <dbReference type="EMBL" id="MFC5149513.1"/>
    </source>
</evidence>
<evidence type="ECO:0000313" key="3">
    <source>
        <dbReference type="Proteomes" id="UP001596222"/>
    </source>
</evidence>
<dbReference type="Proteomes" id="UP001596222">
    <property type="component" value="Unassembled WGS sequence"/>
</dbReference>
<gene>
    <name evidence="2" type="ORF">ACFPP6_33175</name>
</gene>
<dbReference type="SUPFAM" id="SSF81442">
    <property type="entry name" value="Cytochrome c oxidase subunit I-like"/>
    <property type="match status" value="1"/>
</dbReference>
<accession>A0ABW0A6X0</accession>
<evidence type="ECO:0000256" key="1">
    <source>
        <dbReference type="SAM" id="MobiDB-lite"/>
    </source>
</evidence>
<protein>
    <submittedName>
        <fullName evidence="2">Cytochrome ubiquinol oxidase subunit I</fullName>
    </submittedName>
</protein>
<comment type="caution">
    <text evidence="2">The sequence shown here is derived from an EMBL/GenBank/DDBJ whole genome shotgun (WGS) entry which is preliminary data.</text>
</comment>
<dbReference type="Gene3D" id="1.20.210.10">
    <property type="entry name" value="Cytochrome c oxidase-like, subunit I domain"/>
    <property type="match status" value="1"/>
</dbReference>